<dbReference type="SUPFAM" id="SSF53335">
    <property type="entry name" value="S-adenosyl-L-methionine-dependent methyltransferases"/>
    <property type="match status" value="1"/>
</dbReference>
<keyword evidence="2" id="KW-1185">Reference proteome</keyword>
<dbReference type="GO" id="GO:0032259">
    <property type="term" value="P:methylation"/>
    <property type="evidence" value="ECO:0007669"/>
    <property type="project" value="UniProtKB-KW"/>
</dbReference>
<proteinExistence type="predicted"/>
<evidence type="ECO:0000313" key="2">
    <source>
        <dbReference type="Proteomes" id="UP000451565"/>
    </source>
</evidence>
<keyword evidence="1" id="KW-0808">Transferase</keyword>
<accession>A0A843YN74</accession>
<dbReference type="RefSeq" id="WP_153234939.1">
    <property type="nucleotide sequence ID" value="NZ_WINI01000006.1"/>
</dbReference>
<dbReference type="Pfam" id="PF13489">
    <property type="entry name" value="Methyltransf_23"/>
    <property type="match status" value="1"/>
</dbReference>
<dbReference type="CDD" id="cd02440">
    <property type="entry name" value="AdoMet_MTases"/>
    <property type="match status" value="1"/>
</dbReference>
<keyword evidence="1" id="KW-0489">Methyltransferase</keyword>
<dbReference type="AlphaFoldDB" id="A0A843YN74"/>
<dbReference type="Gene3D" id="3.40.50.150">
    <property type="entry name" value="Vaccinia Virus protein VP39"/>
    <property type="match status" value="1"/>
</dbReference>
<organism evidence="1 2">
    <name type="scientific">Glaciimonas soli</name>
    <dbReference type="NCBI Taxonomy" id="2590999"/>
    <lineage>
        <taxon>Bacteria</taxon>
        <taxon>Pseudomonadati</taxon>
        <taxon>Pseudomonadota</taxon>
        <taxon>Betaproteobacteria</taxon>
        <taxon>Burkholderiales</taxon>
        <taxon>Oxalobacteraceae</taxon>
        <taxon>Glaciimonas</taxon>
    </lineage>
</organism>
<dbReference type="PANTHER" id="PTHR43861:SF6">
    <property type="entry name" value="METHYLTRANSFERASE TYPE 11"/>
    <property type="match status" value="1"/>
</dbReference>
<dbReference type="Proteomes" id="UP000451565">
    <property type="component" value="Unassembled WGS sequence"/>
</dbReference>
<dbReference type="InterPro" id="IPR029063">
    <property type="entry name" value="SAM-dependent_MTases_sf"/>
</dbReference>
<protein>
    <submittedName>
        <fullName evidence="1">Methyltransferase domain-containing protein</fullName>
    </submittedName>
</protein>
<dbReference type="GO" id="GO:0008168">
    <property type="term" value="F:methyltransferase activity"/>
    <property type="evidence" value="ECO:0007669"/>
    <property type="project" value="UniProtKB-KW"/>
</dbReference>
<reference evidence="1 2" key="1">
    <citation type="submission" date="2019-10" db="EMBL/GenBank/DDBJ databases">
        <title>Glaciimonas soli sp. nov., a psychrophilic bacterium isolated from the forest soil of a high elevation mountain in Taiwan.</title>
        <authorList>
            <person name="Wang L.-T."/>
            <person name="Shieh W.Y."/>
        </authorList>
    </citation>
    <scope>NUCLEOTIDE SEQUENCE [LARGE SCALE GENOMIC DNA]</scope>
    <source>
        <strain evidence="1 2">GS1</strain>
    </source>
</reference>
<sequence length="269" mass="30496">MNTDSTISSLLGPAAPELGWVPAPRYLMRRARIRHLMRNLPVGRLLEIGPGAGALSVEFSQKGFQCEALELSVEARELAQTFIRKFRQNIPIHAQPDTGWKSSFDVLCAFEVLEHIENDREALEQWASWLKPDGRLLLSVPAHMKLWNARDEWAGHVRRYERASLQKVFWGAGLEIETFECYGFPLTNLTERISAPIYNRDIYSGGETSDDDRKRNNDRSGIDRSPDLKTYPLLRSIPGKLALQVFAIVQAAFINTDLGSGYIVKAKRR</sequence>
<dbReference type="EMBL" id="WINI01000006">
    <property type="protein sequence ID" value="MQR01309.1"/>
    <property type="molecule type" value="Genomic_DNA"/>
</dbReference>
<dbReference type="OrthoDB" id="9790457at2"/>
<dbReference type="PANTHER" id="PTHR43861">
    <property type="entry name" value="TRANS-ACONITATE 2-METHYLTRANSFERASE-RELATED"/>
    <property type="match status" value="1"/>
</dbReference>
<comment type="caution">
    <text evidence="1">The sequence shown here is derived from an EMBL/GenBank/DDBJ whole genome shotgun (WGS) entry which is preliminary data.</text>
</comment>
<name>A0A843YN74_9BURK</name>
<evidence type="ECO:0000313" key="1">
    <source>
        <dbReference type="EMBL" id="MQR01309.1"/>
    </source>
</evidence>
<gene>
    <name evidence="1" type="ORF">GEV47_11545</name>
</gene>